<dbReference type="Pfam" id="PF00076">
    <property type="entry name" value="RRM_1"/>
    <property type="match status" value="1"/>
</dbReference>
<dbReference type="Proteomes" id="UP000684084">
    <property type="component" value="Unassembled WGS sequence"/>
</dbReference>
<dbReference type="PROSITE" id="PS50102">
    <property type="entry name" value="RRM"/>
    <property type="match status" value="1"/>
</dbReference>
<dbReference type="EC" id="2.7.7.48" evidence="9"/>
<keyword evidence="2 9" id="KW-0696">RNA-directed RNA polymerase</keyword>
<evidence type="ECO:0000256" key="1">
    <source>
        <dbReference type="ARBA" id="ARBA00005762"/>
    </source>
</evidence>
<comment type="catalytic activity">
    <reaction evidence="7 9">
        <text>RNA(n) + a ribonucleoside 5'-triphosphate = RNA(n+1) + diphosphate</text>
        <dbReference type="Rhea" id="RHEA:21248"/>
        <dbReference type="Rhea" id="RHEA-COMP:14527"/>
        <dbReference type="Rhea" id="RHEA-COMP:17342"/>
        <dbReference type="ChEBI" id="CHEBI:33019"/>
        <dbReference type="ChEBI" id="CHEBI:61557"/>
        <dbReference type="ChEBI" id="CHEBI:140395"/>
        <dbReference type="EC" id="2.7.7.48"/>
    </reaction>
</comment>
<evidence type="ECO:0000313" key="11">
    <source>
        <dbReference type="EMBL" id="CAB5382008.1"/>
    </source>
</evidence>
<dbReference type="InterPro" id="IPR058752">
    <property type="entry name" value="RDRP_C_head"/>
</dbReference>
<name>A0A915ZL98_9GLOM</name>
<dbReference type="SMART" id="SM00360">
    <property type="entry name" value="RRM"/>
    <property type="match status" value="1"/>
</dbReference>
<evidence type="ECO:0000256" key="9">
    <source>
        <dbReference type="RuleBase" id="RU363098"/>
    </source>
</evidence>
<evidence type="ECO:0000256" key="6">
    <source>
        <dbReference type="ARBA" id="ARBA00023158"/>
    </source>
</evidence>
<evidence type="ECO:0000256" key="8">
    <source>
        <dbReference type="PROSITE-ProRule" id="PRU00176"/>
    </source>
</evidence>
<keyword evidence="5 8" id="KW-0694">RNA-binding</keyword>
<proteinExistence type="inferred from homology"/>
<dbReference type="GO" id="GO:0003723">
    <property type="term" value="F:RNA binding"/>
    <property type="evidence" value="ECO:0007669"/>
    <property type="project" value="UniProtKB-UniRule"/>
</dbReference>
<sequence length="1152" mass="133293">MAKVYVKNIPYEADKNTLIEALLSNGHGPINDCDLKMHKTRKNCNVGSGYVVFENEKDAKNCIAKAAFVRPICMGRPLYIYPATPRKKAETISDNAGDIKEEFFLSSLELGNWLSVTDKKKKKKSNNNQPFTFSSEWKYPEDYEKPQIYFSKTDEAFILEGFKDSDQDSVLRRVKIPFRILVGNSRGIILDQRDDEISIYITLKIPPYLYRKGKVNQLLWILPILRKQPRIIEWIRTVDWTEAVFGRCMVYRLIFKDNLDELRNTLDKFRFRGIPHIPQIMIRCVEKPVYLKKYEEQFQLLCELLPFNICYKLESLISYGILRPYEIEEFKLGERLSELIHNENQEDVALHALNQICTKYWDPFDERHKDRPITIFENVIKNFKSWHPPISLINNSRCAWINHATITPTNIYYDGPHYESSNRILRLYKDKIDYFLRVTFREENFERLFVNKDEDVDIIEQRIMAIKNKGFKLAGRHYEFLAFSSSQLKETSCWFVASNGDFNANFIRANMGEFEKIENPALYAARMGQCFTSTMGVLELNREQIKPLDEIVKNDFKFSDGCGKISPGLAELAAKEYWGTKNTKDKEIPTVFQIRLGGCKGVVAVDPNLKEEGNVLYIRPSQKKFEAPSLNLEIVRTVKSPLPGHLNRQIVLLLSTLGVKDEVFITLQEEMLADINLMMTNEDKACQIVKRSTGTRECSHITRSIISMINAGLMRKNDLFLNAFLECKRIFTLKLLRSKARILVPDSFLLIGVIDETGILEENEIYVQTSTIVSEYQTFDTAHEKIQREQKIWKGPAVITRNPCLHPGDLRKVVAVEVPELSHLKNCVVFSQKGYKPLPNLLSGGDLDGDEFFVSFDKRILITENMEPMNYDPPEKKILGRPVEITDICEFFKDFMLNNRLGQISNLHVAFADSEEEGVNFIGCKILAALHSKAVDFSKTGIPVTETLPNIEEYPDFMEKDHKKSYKSEKILGKLYRNIHLDKSENVSLLNYDVENIILNEEFLFDGYEQYVEEAMIYREYYNNEIRHLMKKYKVKTEAEIIAAQLLGRQVEGRKSQDIRESISGTVSFIIYYCRKQFLMGLGGQDTNDDGDMDDVTPFSLHVTIPINDETKAKASAWYYVTYNQEEYPDQGENILLSFPWVVADILLAIIH</sequence>
<organism evidence="11 12">
    <name type="scientific">Rhizophagus irregularis</name>
    <dbReference type="NCBI Taxonomy" id="588596"/>
    <lineage>
        <taxon>Eukaryota</taxon>
        <taxon>Fungi</taxon>
        <taxon>Fungi incertae sedis</taxon>
        <taxon>Mucoromycota</taxon>
        <taxon>Glomeromycotina</taxon>
        <taxon>Glomeromycetes</taxon>
        <taxon>Glomerales</taxon>
        <taxon>Glomeraceae</taxon>
        <taxon>Rhizophagus</taxon>
    </lineage>
</organism>
<dbReference type="GO" id="GO:0031380">
    <property type="term" value="C:nuclear RNA-directed RNA polymerase complex"/>
    <property type="evidence" value="ECO:0007669"/>
    <property type="project" value="TreeGrafter"/>
</dbReference>
<dbReference type="OrthoDB" id="6513042at2759"/>
<dbReference type="Pfam" id="PF05183">
    <property type="entry name" value="RdRP"/>
    <property type="match status" value="1"/>
</dbReference>
<dbReference type="InterPro" id="IPR057596">
    <property type="entry name" value="RDRP_core"/>
</dbReference>
<comment type="caution">
    <text evidence="11">The sequence shown here is derived from an EMBL/GenBank/DDBJ whole genome shotgun (WGS) entry which is preliminary data.</text>
</comment>
<evidence type="ECO:0000259" key="10">
    <source>
        <dbReference type="PROSITE" id="PS50102"/>
    </source>
</evidence>
<evidence type="ECO:0000256" key="7">
    <source>
        <dbReference type="ARBA" id="ARBA00048744"/>
    </source>
</evidence>
<dbReference type="PANTHER" id="PTHR23079:SF55">
    <property type="entry name" value="RNA-DIRECTED RNA POLYMERASE"/>
    <property type="match status" value="1"/>
</dbReference>
<comment type="similarity">
    <text evidence="1 9">Belongs to the RdRP family.</text>
</comment>
<dbReference type="VEuPathDB" id="FungiDB:RhiirFUN_008679"/>
<gene>
    <name evidence="11" type="ORF">CHRIB12_LOCUS17782</name>
</gene>
<dbReference type="InterPro" id="IPR000504">
    <property type="entry name" value="RRM_dom"/>
</dbReference>
<reference evidence="11" key="1">
    <citation type="submission" date="2020-05" db="EMBL/GenBank/DDBJ databases">
        <authorList>
            <person name="Rincon C."/>
            <person name="Sanders R I."/>
            <person name="Robbins C."/>
            <person name="Chaturvedi A."/>
        </authorList>
    </citation>
    <scope>NUCLEOTIDE SEQUENCE</scope>
    <source>
        <strain evidence="11">CHB12</strain>
    </source>
</reference>
<dbReference type="InterPro" id="IPR007855">
    <property type="entry name" value="RDRP"/>
</dbReference>
<evidence type="ECO:0000313" key="12">
    <source>
        <dbReference type="Proteomes" id="UP000684084"/>
    </source>
</evidence>
<dbReference type="AlphaFoldDB" id="A0A915ZL98"/>
<evidence type="ECO:0000256" key="5">
    <source>
        <dbReference type="ARBA" id="ARBA00022884"/>
    </source>
</evidence>
<dbReference type="Pfam" id="PF26253">
    <property type="entry name" value="RdRP_head"/>
    <property type="match status" value="1"/>
</dbReference>
<keyword evidence="3 9" id="KW-0808">Transferase</keyword>
<keyword evidence="4 9" id="KW-0548">Nucleotidyltransferase</keyword>
<protein>
    <recommendedName>
        <fullName evidence="9">RNA-dependent RNA polymerase</fullName>
        <ecNumber evidence="9">2.7.7.48</ecNumber>
    </recommendedName>
</protein>
<evidence type="ECO:0000256" key="3">
    <source>
        <dbReference type="ARBA" id="ARBA00022679"/>
    </source>
</evidence>
<dbReference type="PANTHER" id="PTHR23079">
    <property type="entry name" value="RNA-DEPENDENT RNA POLYMERASE"/>
    <property type="match status" value="1"/>
</dbReference>
<dbReference type="EMBL" id="CAGKOT010000045">
    <property type="protein sequence ID" value="CAB5382008.1"/>
    <property type="molecule type" value="Genomic_DNA"/>
</dbReference>
<dbReference type="VEuPathDB" id="FungiDB:RhiirFUN_008680"/>
<evidence type="ECO:0000256" key="4">
    <source>
        <dbReference type="ARBA" id="ARBA00022695"/>
    </source>
</evidence>
<dbReference type="GO" id="GO:0030422">
    <property type="term" value="P:siRNA processing"/>
    <property type="evidence" value="ECO:0007669"/>
    <property type="project" value="TreeGrafter"/>
</dbReference>
<dbReference type="CDD" id="cd00590">
    <property type="entry name" value="RRM_SF"/>
    <property type="match status" value="1"/>
</dbReference>
<evidence type="ECO:0000256" key="2">
    <source>
        <dbReference type="ARBA" id="ARBA00022484"/>
    </source>
</evidence>
<dbReference type="GO" id="GO:0003968">
    <property type="term" value="F:RNA-directed RNA polymerase activity"/>
    <property type="evidence" value="ECO:0007669"/>
    <property type="project" value="UniProtKB-KW"/>
</dbReference>
<accession>A0A915ZL98</accession>
<keyword evidence="6" id="KW-0943">RNA-mediated gene silencing</keyword>
<feature type="domain" description="RRM" evidence="10">
    <location>
        <begin position="2"/>
        <end position="85"/>
    </location>
</feature>